<feature type="compositionally biased region" description="Basic residues" evidence="1">
    <location>
        <begin position="398"/>
        <end position="415"/>
    </location>
</feature>
<dbReference type="Pfam" id="PF08147">
    <property type="entry name" value="DBP10CT"/>
    <property type="match status" value="1"/>
</dbReference>
<sequence length="415" mass="46639">MFAGRCARAGREGHAFCIVEPDEFCYLLDLHLFLGRSLSLAPASGATDIAALGKIPSTLLETELDDLLSWHTETSDLSSMKRVCDNGMKQYIRSRPGASIESVRRAKEIEIATIGDHALFQDTNDLKDAKAKLLTGISSYRPPGTIFELGRPSYSESYKVMKDRRKKHDGKILAHHQKIQDKLAESKAIQKDRRPNLTLELSKPEDIGSTFSSVILGKKRKTLTLGDLAEKKAKISSVDSENYIPYKPADLHTEEGLAVNNFQKDASAAGFDLTGDTEEIMKSAIVKKIWDKKKKKMVSVGVESKKNMIKSESGKWIPASFKSGRYQKWMERTKAAAEDDDNEEDDGNEEATPAKPKRMPNTRWARHNLKVQMKKQAKAEAGQKRPEQIAKAREIQDRKRKRSKPKRKGKRGKKN</sequence>
<keyword evidence="3" id="KW-0347">Helicase</keyword>
<evidence type="ECO:0000259" key="2">
    <source>
        <dbReference type="SMART" id="SM01123"/>
    </source>
</evidence>
<evidence type="ECO:0000313" key="3">
    <source>
        <dbReference type="EMBL" id="BES92220.1"/>
    </source>
</evidence>
<protein>
    <submittedName>
        <fullName evidence="3">ATP-dependent RNA helicase</fullName>
    </submittedName>
</protein>
<accession>A0ABN7AMU7</accession>
<reference evidence="3 4" key="1">
    <citation type="submission" date="2023-09" db="EMBL/GenBank/DDBJ databases">
        <title>Nesidiocoris tenuis whole genome shotgun sequence.</title>
        <authorList>
            <person name="Shibata T."/>
            <person name="Shimoda M."/>
            <person name="Kobayashi T."/>
            <person name="Uehara T."/>
        </authorList>
    </citation>
    <scope>NUCLEOTIDE SEQUENCE [LARGE SCALE GENOMIC DNA]</scope>
    <source>
        <strain evidence="3 4">Japan</strain>
    </source>
</reference>
<keyword evidence="3" id="KW-0378">Hydrolase</keyword>
<keyword evidence="3" id="KW-0067">ATP-binding</keyword>
<proteinExistence type="predicted"/>
<feature type="region of interest" description="Disordered" evidence="1">
    <location>
        <begin position="332"/>
        <end position="415"/>
    </location>
</feature>
<dbReference type="SMART" id="SM01123">
    <property type="entry name" value="DBP10CT"/>
    <property type="match status" value="1"/>
</dbReference>
<feature type="compositionally biased region" description="Acidic residues" evidence="1">
    <location>
        <begin position="338"/>
        <end position="349"/>
    </location>
</feature>
<gene>
    <name evidence="3" type="ORF">NTJ_05028</name>
</gene>
<evidence type="ECO:0000313" key="4">
    <source>
        <dbReference type="Proteomes" id="UP001307889"/>
    </source>
</evidence>
<feature type="domain" description="DBP10 C-terminal" evidence="2">
    <location>
        <begin position="272"/>
        <end position="332"/>
    </location>
</feature>
<feature type="compositionally biased region" description="Basic and acidic residues" evidence="1">
    <location>
        <begin position="377"/>
        <end position="397"/>
    </location>
</feature>
<keyword evidence="3" id="KW-0547">Nucleotide-binding</keyword>
<evidence type="ECO:0000256" key="1">
    <source>
        <dbReference type="SAM" id="MobiDB-lite"/>
    </source>
</evidence>
<dbReference type="GO" id="GO:0004386">
    <property type="term" value="F:helicase activity"/>
    <property type="evidence" value="ECO:0007669"/>
    <property type="project" value="UniProtKB-KW"/>
</dbReference>
<dbReference type="Proteomes" id="UP001307889">
    <property type="component" value="Chromosome 3"/>
</dbReference>
<dbReference type="InterPro" id="IPR012541">
    <property type="entry name" value="DBP10_C"/>
</dbReference>
<keyword evidence="4" id="KW-1185">Reference proteome</keyword>
<organism evidence="3 4">
    <name type="scientific">Nesidiocoris tenuis</name>
    <dbReference type="NCBI Taxonomy" id="355587"/>
    <lineage>
        <taxon>Eukaryota</taxon>
        <taxon>Metazoa</taxon>
        <taxon>Ecdysozoa</taxon>
        <taxon>Arthropoda</taxon>
        <taxon>Hexapoda</taxon>
        <taxon>Insecta</taxon>
        <taxon>Pterygota</taxon>
        <taxon>Neoptera</taxon>
        <taxon>Paraneoptera</taxon>
        <taxon>Hemiptera</taxon>
        <taxon>Heteroptera</taxon>
        <taxon>Panheteroptera</taxon>
        <taxon>Cimicomorpha</taxon>
        <taxon>Miridae</taxon>
        <taxon>Dicyphina</taxon>
        <taxon>Nesidiocoris</taxon>
    </lineage>
</organism>
<name>A0ABN7AMU7_9HEMI</name>
<feature type="compositionally biased region" description="Basic residues" evidence="1">
    <location>
        <begin position="355"/>
        <end position="376"/>
    </location>
</feature>
<dbReference type="EMBL" id="AP028911">
    <property type="protein sequence ID" value="BES92220.1"/>
    <property type="molecule type" value="Genomic_DNA"/>
</dbReference>